<evidence type="ECO:0000259" key="1">
    <source>
        <dbReference type="Pfam" id="PF13182"/>
    </source>
</evidence>
<dbReference type="AlphaFoldDB" id="A0A371PE68"/>
<comment type="caution">
    <text evidence="2">The sequence shown here is derived from an EMBL/GenBank/DDBJ whole genome shotgun (WGS) entry which is preliminary data.</text>
</comment>
<dbReference type="RefSeq" id="WP_116047385.1">
    <property type="nucleotide sequence ID" value="NZ_QUBQ01000003.1"/>
</dbReference>
<keyword evidence="3" id="KW-1185">Reference proteome</keyword>
<feature type="domain" description="DUF4007" evidence="1">
    <location>
        <begin position="3"/>
        <end position="285"/>
    </location>
</feature>
<evidence type="ECO:0000313" key="3">
    <source>
        <dbReference type="Proteomes" id="UP000261905"/>
    </source>
</evidence>
<dbReference type="Pfam" id="PF13182">
    <property type="entry name" value="DUF4007"/>
    <property type="match status" value="1"/>
</dbReference>
<gene>
    <name evidence="2" type="ORF">DX130_16820</name>
</gene>
<organism evidence="2 3">
    <name type="scientific">Paenibacillus paeoniae</name>
    <dbReference type="NCBI Taxonomy" id="2292705"/>
    <lineage>
        <taxon>Bacteria</taxon>
        <taxon>Bacillati</taxon>
        <taxon>Bacillota</taxon>
        <taxon>Bacilli</taxon>
        <taxon>Bacillales</taxon>
        <taxon>Paenibacillaceae</taxon>
        <taxon>Paenibacillus</taxon>
    </lineage>
</organism>
<dbReference type="Proteomes" id="UP000261905">
    <property type="component" value="Unassembled WGS sequence"/>
</dbReference>
<accession>A0A371PE68</accession>
<sequence>MKFGHHQSFYLRINWLAKAFKMHKEEPNFFYSDFGFERIGLGRNMVKALRYWVVATSVMKEAKNKDIGSVHELTPFGQLIMNQDRFIRLPLTSVALHSLLASNREQVTTWYWYFNEYGHRTGSNEDLLRMLDEWVKLHHSRTVSLNTLKRDLDCLKLMYTAQARIEDDPEEVVASPLSALCLLHDSRDQFVKRSPELAELDLDGLYFNLLHYCQCHEVNSVTLEELLVKPGLWGRLFHLSSNQILEALERLQELPYYPVRFVRTNQLYSLSIESEDACSFLRKAYARKAAY</sequence>
<reference evidence="2 3" key="1">
    <citation type="submission" date="2018-08" db="EMBL/GenBank/DDBJ databases">
        <title>Paenibacillus sp. M4BSY-1, whole genome shotgun sequence.</title>
        <authorList>
            <person name="Tuo L."/>
        </authorList>
    </citation>
    <scope>NUCLEOTIDE SEQUENCE [LARGE SCALE GENOMIC DNA]</scope>
    <source>
        <strain evidence="2 3">M4BSY-1</strain>
    </source>
</reference>
<dbReference type="OrthoDB" id="747541at2"/>
<dbReference type="InterPro" id="IPR025248">
    <property type="entry name" value="DUF4007"/>
</dbReference>
<name>A0A371PE68_9BACL</name>
<dbReference type="EMBL" id="QUBQ01000003">
    <property type="protein sequence ID" value="REK74207.1"/>
    <property type="molecule type" value="Genomic_DNA"/>
</dbReference>
<protein>
    <submittedName>
        <fullName evidence="2">DUF4007 family protein</fullName>
    </submittedName>
</protein>
<evidence type="ECO:0000313" key="2">
    <source>
        <dbReference type="EMBL" id="REK74207.1"/>
    </source>
</evidence>
<proteinExistence type="predicted"/>